<feature type="transmembrane region" description="Helical" evidence="5">
    <location>
        <begin position="12"/>
        <end position="35"/>
    </location>
</feature>
<dbReference type="GO" id="GO:0006935">
    <property type="term" value="P:chemotaxis"/>
    <property type="evidence" value="ECO:0007669"/>
    <property type="project" value="InterPro"/>
</dbReference>
<evidence type="ECO:0000256" key="3">
    <source>
        <dbReference type="ARBA" id="ARBA00029447"/>
    </source>
</evidence>
<dbReference type="SMART" id="SM00283">
    <property type="entry name" value="MA"/>
    <property type="match status" value="1"/>
</dbReference>
<dbReference type="RefSeq" id="WP_170942207.1">
    <property type="nucleotide sequence ID" value="NZ_LSTO01000001.1"/>
</dbReference>
<evidence type="ECO:0000313" key="8">
    <source>
        <dbReference type="Proteomes" id="UP000197535"/>
    </source>
</evidence>
<keyword evidence="5" id="KW-1133">Transmembrane helix</keyword>
<dbReference type="PANTHER" id="PTHR43531">
    <property type="entry name" value="PROTEIN ICFG"/>
    <property type="match status" value="1"/>
</dbReference>
<proteinExistence type="inferred from homology"/>
<feature type="domain" description="Methyl-accepting transducer" evidence="6">
    <location>
        <begin position="276"/>
        <end position="505"/>
    </location>
</feature>
<dbReference type="FunFam" id="1.10.287.950:FF:000001">
    <property type="entry name" value="Methyl-accepting chemotaxis sensory transducer"/>
    <property type="match status" value="1"/>
</dbReference>
<keyword evidence="8" id="KW-1185">Reference proteome</keyword>
<evidence type="ECO:0000256" key="2">
    <source>
        <dbReference type="ARBA" id="ARBA00022481"/>
    </source>
</evidence>
<dbReference type="CDD" id="cd19411">
    <property type="entry name" value="MCP2201-like_sensor"/>
    <property type="match status" value="1"/>
</dbReference>
<feature type="transmembrane region" description="Helical" evidence="5">
    <location>
        <begin position="192"/>
        <end position="214"/>
    </location>
</feature>
<keyword evidence="4" id="KW-0807">Transducer</keyword>
<comment type="similarity">
    <text evidence="3">Belongs to the methyl-accepting chemotaxis (MCP) protein family.</text>
</comment>
<evidence type="ECO:0000256" key="1">
    <source>
        <dbReference type="ARBA" id="ARBA00004370"/>
    </source>
</evidence>
<dbReference type="PANTHER" id="PTHR43531:SF14">
    <property type="entry name" value="METHYL-ACCEPTING CHEMOTAXIS PROTEIN I-RELATED"/>
    <property type="match status" value="1"/>
</dbReference>
<dbReference type="InterPro" id="IPR024478">
    <property type="entry name" value="HlyB_4HB_MCP"/>
</dbReference>
<keyword evidence="5" id="KW-0472">Membrane</keyword>
<comment type="subcellular location">
    <subcellularLocation>
        <location evidence="1">Membrane</location>
    </subcellularLocation>
</comment>
<accession>A0A254TH25</accession>
<gene>
    <name evidence="7" type="ORF">AYR66_23185</name>
</gene>
<dbReference type="PRINTS" id="PR00260">
    <property type="entry name" value="CHEMTRNSDUCR"/>
</dbReference>
<sequence length="520" mass="55331">MRQRLNFAQWKVIHQLIAAFGLVTVLMLALVSVSVHSISTLSATSEQALKDTFPRAMMIREVTAHLNLISQSARNAVIMTDQAQVRKELEQAADAGKRITEVLKRLEAAAGRDDEKPLLKEIAEIDAGYREVLSRFVTIVAEDRINEAKNLLLVELRPLELAYFDALDKLDARQGNAIAAANQRVDDVVASGMALVTVLAGMSLAASIAVSIVFGMQLRRRLGGEPHRAAEVARNIAGGALSVDVSVAPGDRSSVLYAIKSMRDSLADIVRRVRTGSEAITTTSQAMAAEIAEMAARAERQAAALEKTAASTGQLTSIVKRSADDAREANAHVLAASRIAARTGATVGDVVRTMELINQSAKKIVDIISVIDGIAFQTNILALNAAVEAARAGEQGRGFAVVAAAVRTLAQQSASAAKEIKELISESVDRVDSGAALATEAGSYMTELEQSVARVSSIMSDMTHAAAEQANGLEEINEAIGQMDLVTRKNAEHAAQGAETAVALERQATELHLTVKVFQV</sequence>
<dbReference type="PROSITE" id="PS50111">
    <property type="entry name" value="CHEMOTAXIS_TRANSDUC_2"/>
    <property type="match status" value="1"/>
</dbReference>
<dbReference type="InterPro" id="IPR051310">
    <property type="entry name" value="MCP_chemotaxis"/>
</dbReference>
<dbReference type="SUPFAM" id="SSF58104">
    <property type="entry name" value="Methyl-accepting chemotaxis protein (MCP) signaling domain"/>
    <property type="match status" value="1"/>
</dbReference>
<reference evidence="7 8" key="1">
    <citation type="submission" date="2016-02" db="EMBL/GenBank/DDBJ databases">
        <authorList>
            <person name="Wen L."/>
            <person name="He K."/>
            <person name="Yang H."/>
        </authorList>
    </citation>
    <scope>NUCLEOTIDE SEQUENCE [LARGE SCALE GENOMIC DNA]</scope>
    <source>
        <strain evidence="7 8">TSA40</strain>
    </source>
</reference>
<evidence type="ECO:0000313" key="7">
    <source>
        <dbReference type="EMBL" id="OWW21959.1"/>
    </source>
</evidence>
<comment type="caution">
    <text evidence="7">The sequence shown here is derived from an EMBL/GenBank/DDBJ whole genome shotgun (WGS) entry which is preliminary data.</text>
</comment>
<dbReference type="GO" id="GO:0007165">
    <property type="term" value="P:signal transduction"/>
    <property type="evidence" value="ECO:0007669"/>
    <property type="project" value="UniProtKB-KW"/>
</dbReference>
<dbReference type="GO" id="GO:0004888">
    <property type="term" value="F:transmembrane signaling receptor activity"/>
    <property type="evidence" value="ECO:0007669"/>
    <property type="project" value="InterPro"/>
</dbReference>
<evidence type="ECO:0000259" key="6">
    <source>
        <dbReference type="PROSITE" id="PS50111"/>
    </source>
</evidence>
<dbReference type="Gene3D" id="1.10.287.950">
    <property type="entry name" value="Methyl-accepting chemotaxis protein"/>
    <property type="match status" value="1"/>
</dbReference>
<organism evidence="7 8">
    <name type="scientific">Noviherbaspirillum denitrificans</name>
    <dbReference type="NCBI Taxonomy" id="1968433"/>
    <lineage>
        <taxon>Bacteria</taxon>
        <taxon>Pseudomonadati</taxon>
        <taxon>Pseudomonadota</taxon>
        <taxon>Betaproteobacteria</taxon>
        <taxon>Burkholderiales</taxon>
        <taxon>Oxalobacteraceae</taxon>
        <taxon>Noviherbaspirillum</taxon>
    </lineage>
</organism>
<dbReference type="Pfam" id="PF00015">
    <property type="entry name" value="MCPsignal"/>
    <property type="match status" value="1"/>
</dbReference>
<evidence type="ECO:0000256" key="4">
    <source>
        <dbReference type="PROSITE-ProRule" id="PRU00284"/>
    </source>
</evidence>
<dbReference type="Proteomes" id="UP000197535">
    <property type="component" value="Unassembled WGS sequence"/>
</dbReference>
<dbReference type="GO" id="GO:0005886">
    <property type="term" value="C:plasma membrane"/>
    <property type="evidence" value="ECO:0007669"/>
    <property type="project" value="TreeGrafter"/>
</dbReference>
<keyword evidence="2" id="KW-0488">Methylation</keyword>
<keyword evidence="5" id="KW-0812">Transmembrane</keyword>
<dbReference type="InterPro" id="IPR047347">
    <property type="entry name" value="YvaQ-like_sensor"/>
</dbReference>
<name>A0A254TH25_9BURK</name>
<dbReference type="EMBL" id="LSTO01000001">
    <property type="protein sequence ID" value="OWW21959.1"/>
    <property type="molecule type" value="Genomic_DNA"/>
</dbReference>
<dbReference type="InterPro" id="IPR004090">
    <property type="entry name" value="Chemotax_Me-accpt_rcpt"/>
</dbReference>
<dbReference type="AlphaFoldDB" id="A0A254TH25"/>
<dbReference type="InterPro" id="IPR004089">
    <property type="entry name" value="MCPsignal_dom"/>
</dbReference>
<protein>
    <recommendedName>
        <fullName evidence="6">Methyl-accepting transducer domain-containing protein</fullName>
    </recommendedName>
</protein>
<evidence type="ECO:0000256" key="5">
    <source>
        <dbReference type="SAM" id="Phobius"/>
    </source>
</evidence>
<dbReference type="Pfam" id="PF12729">
    <property type="entry name" value="4HB_MCP_1"/>
    <property type="match status" value="1"/>
</dbReference>